<evidence type="ECO:0000313" key="2">
    <source>
        <dbReference type="EMBL" id="KAF0033648.1"/>
    </source>
</evidence>
<dbReference type="EMBL" id="VEVO01000012">
    <property type="protein sequence ID" value="KAF0033648.1"/>
    <property type="molecule type" value="Genomic_DNA"/>
</dbReference>
<accession>A0A6A4SN99</accession>
<gene>
    <name evidence="2" type="ORF">F2P81_013714</name>
</gene>
<comment type="caution">
    <text evidence="2">The sequence shown here is derived from an EMBL/GenBank/DDBJ whole genome shotgun (WGS) entry which is preliminary data.</text>
</comment>
<protein>
    <submittedName>
        <fullName evidence="2">Uncharacterized protein</fullName>
    </submittedName>
</protein>
<reference evidence="2 3" key="1">
    <citation type="submission" date="2019-06" db="EMBL/GenBank/DDBJ databases">
        <title>Draft genomes of female and male turbot (Scophthalmus maximus).</title>
        <authorList>
            <person name="Xu H."/>
            <person name="Xu X.-W."/>
            <person name="Shao C."/>
            <person name="Chen S."/>
        </authorList>
    </citation>
    <scope>NUCLEOTIDE SEQUENCE [LARGE SCALE GENOMIC DNA]</scope>
    <source>
        <strain evidence="2">Ysfricsl-2016a</strain>
        <tissue evidence="2">Blood</tissue>
    </source>
</reference>
<dbReference type="Proteomes" id="UP000438429">
    <property type="component" value="Unassembled WGS sequence"/>
</dbReference>
<feature type="region of interest" description="Disordered" evidence="1">
    <location>
        <begin position="68"/>
        <end position="91"/>
    </location>
</feature>
<organism evidence="2 3">
    <name type="scientific">Scophthalmus maximus</name>
    <name type="common">Turbot</name>
    <name type="synonym">Psetta maxima</name>
    <dbReference type="NCBI Taxonomy" id="52904"/>
    <lineage>
        <taxon>Eukaryota</taxon>
        <taxon>Metazoa</taxon>
        <taxon>Chordata</taxon>
        <taxon>Craniata</taxon>
        <taxon>Vertebrata</taxon>
        <taxon>Euteleostomi</taxon>
        <taxon>Actinopterygii</taxon>
        <taxon>Neopterygii</taxon>
        <taxon>Teleostei</taxon>
        <taxon>Neoteleostei</taxon>
        <taxon>Acanthomorphata</taxon>
        <taxon>Carangaria</taxon>
        <taxon>Pleuronectiformes</taxon>
        <taxon>Pleuronectoidei</taxon>
        <taxon>Scophthalmidae</taxon>
        <taxon>Scophthalmus</taxon>
    </lineage>
</organism>
<feature type="compositionally biased region" description="Basic and acidic residues" evidence="1">
    <location>
        <begin position="68"/>
        <end position="80"/>
    </location>
</feature>
<feature type="region of interest" description="Disordered" evidence="1">
    <location>
        <begin position="1"/>
        <end position="41"/>
    </location>
</feature>
<sequence length="207" mass="23443">MSEHSRRQRGGSAEYGRKLRRQAELRDQIKNPPLPEYSPTLETPRVKKCLRGKTVLLMWQDKARLDASHEKAANKHEELSSRPTSSPMVRPHRHVQRSLYKGRASVFKLNICVEEVVKKKGNFQRAKRPAAANDESVLTCMSWLLLHHHWQCICLTSAIPNSTRSDVAVGGVNVVTPHAARLETGLTLDDAGQLILKFTEYEDKTTI</sequence>
<feature type="compositionally biased region" description="Basic and acidic residues" evidence="1">
    <location>
        <begin position="15"/>
        <end position="29"/>
    </location>
</feature>
<evidence type="ECO:0000256" key="1">
    <source>
        <dbReference type="SAM" id="MobiDB-lite"/>
    </source>
</evidence>
<proteinExistence type="predicted"/>
<evidence type="ECO:0000313" key="3">
    <source>
        <dbReference type="Proteomes" id="UP000438429"/>
    </source>
</evidence>
<dbReference type="AlphaFoldDB" id="A0A6A4SN99"/>
<name>A0A6A4SN99_SCOMX</name>